<evidence type="ECO:0000256" key="1">
    <source>
        <dbReference type="SAM" id="MobiDB-lite"/>
    </source>
</evidence>
<feature type="compositionally biased region" description="Acidic residues" evidence="1">
    <location>
        <begin position="212"/>
        <end position="234"/>
    </location>
</feature>
<dbReference type="Proteomes" id="UP001165080">
    <property type="component" value="Unassembled WGS sequence"/>
</dbReference>
<dbReference type="AlphaFoldDB" id="A0A9W6BUU6"/>
<feature type="compositionally biased region" description="Low complexity" evidence="1">
    <location>
        <begin position="235"/>
        <end position="252"/>
    </location>
</feature>
<organism evidence="2 3">
    <name type="scientific">Pleodorina starrii</name>
    <dbReference type="NCBI Taxonomy" id="330485"/>
    <lineage>
        <taxon>Eukaryota</taxon>
        <taxon>Viridiplantae</taxon>
        <taxon>Chlorophyta</taxon>
        <taxon>core chlorophytes</taxon>
        <taxon>Chlorophyceae</taxon>
        <taxon>CS clade</taxon>
        <taxon>Chlamydomonadales</taxon>
        <taxon>Volvocaceae</taxon>
        <taxon>Pleodorina</taxon>
    </lineage>
</organism>
<proteinExistence type="predicted"/>
<feature type="compositionally biased region" description="Gly residues" evidence="1">
    <location>
        <begin position="263"/>
        <end position="294"/>
    </location>
</feature>
<sequence length="318" mass="31648">MGSCWLLPMPLPQARAVSLARWMQQLHRAVNAVEVDDPATGRAQMEDGGLEDGGLEDGGLEVDGHDGDATEGHLGAGGDAYRDINDMDVLIRNALAVGKRARSEIATGGGGGKKAKSGQQKGKGQRKGKSKLGVKCAEEALAAAVEAAEYAGVVVSTLSKAKAPAPQLKKATRDLQASEAKVKEARMLLAKAQKAEQATRSGPCGEGSGECGGDESGEEGSLSDEEETCEEEPSDMVADTSDASSSSGSDNSEQQGGITVARRGGGSSGAGGSGAGGAGAGGSGGLVGAGGVIGRRGSVRSSRGTARGRGGRSGGVRG</sequence>
<comment type="caution">
    <text evidence="2">The sequence shown here is derived from an EMBL/GenBank/DDBJ whole genome shotgun (WGS) entry which is preliminary data.</text>
</comment>
<accession>A0A9W6BUU6</accession>
<gene>
    <name evidence="2" type="primary">PLESTBF000679</name>
    <name evidence="2" type="ORF">PLESTB_001404600</name>
</gene>
<feature type="region of interest" description="Disordered" evidence="1">
    <location>
        <begin position="193"/>
        <end position="318"/>
    </location>
</feature>
<feature type="compositionally biased region" description="Low complexity" evidence="1">
    <location>
        <begin position="295"/>
        <end position="305"/>
    </location>
</feature>
<reference evidence="2 3" key="1">
    <citation type="journal article" date="2023" name="Commun. Biol.">
        <title>Reorganization of the ancestral sex-determining regions during the evolution of trioecy in Pleodorina starrii.</title>
        <authorList>
            <person name="Takahashi K."/>
            <person name="Suzuki S."/>
            <person name="Kawai-Toyooka H."/>
            <person name="Yamamoto K."/>
            <person name="Hamaji T."/>
            <person name="Ootsuki R."/>
            <person name="Yamaguchi H."/>
            <person name="Kawachi M."/>
            <person name="Higashiyama T."/>
            <person name="Nozaki H."/>
        </authorList>
    </citation>
    <scope>NUCLEOTIDE SEQUENCE [LARGE SCALE GENOMIC DNA]</scope>
    <source>
        <strain evidence="2 3">NIES-4479</strain>
    </source>
</reference>
<protein>
    <submittedName>
        <fullName evidence="2">Uncharacterized protein</fullName>
    </submittedName>
</protein>
<dbReference type="EMBL" id="BRXU01000024">
    <property type="protein sequence ID" value="GLC58819.1"/>
    <property type="molecule type" value="Genomic_DNA"/>
</dbReference>
<evidence type="ECO:0000313" key="2">
    <source>
        <dbReference type="EMBL" id="GLC58819.1"/>
    </source>
</evidence>
<feature type="region of interest" description="Disordered" evidence="1">
    <location>
        <begin position="102"/>
        <end position="131"/>
    </location>
</feature>
<evidence type="ECO:0000313" key="3">
    <source>
        <dbReference type="Proteomes" id="UP001165080"/>
    </source>
</evidence>
<name>A0A9W6BUU6_9CHLO</name>
<keyword evidence="3" id="KW-1185">Reference proteome</keyword>
<feature type="compositionally biased region" description="Gly residues" evidence="1">
    <location>
        <begin position="307"/>
        <end position="318"/>
    </location>
</feature>